<feature type="domain" description="RSE1/DDB1/CPSF1 C-terminal" evidence="1">
    <location>
        <begin position="247"/>
        <end position="584"/>
    </location>
</feature>
<dbReference type="InterPro" id="IPR050358">
    <property type="entry name" value="RSE1/DDB1/CFT1"/>
</dbReference>
<dbReference type="AlphaFoldDB" id="A0AAE0FVF3"/>
<dbReference type="GO" id="GO:0003676">
    <property type="term" value="F:nucleic acid binding"/>
    <property type="evidence" value="ECO:0007669"/>
    <property type="project" value="InterPro"/>
</dbReference>
<gene>
    <name evidence="2" type="ORF">CYMTET_24739</name>
</gene>
<proteinExistence type="predicted"/>
<dbReference type="InterPro" id="IPR004871">
    <property type="entry name" value="RSE1/DDB1/CPSF1_C"/>
</dbReference>
<evidence type="ECO:0000313" key="2">
    <source>
        <dbReference type="EMBL" id="KAK3266649.1"/>
    </source>
</evidence>
<name>A0AAE0FVF3_9CHLO</name>
<keyword evidence="3" id="KW-1185">Reference proteome</keyword>
<organism evidence="2 3">
    <name type="scientific">Cymbomonas tetramitiformis</name>
    <dbReference type="NCBI Taxonomy" id="36881"/>
    <lineage>
        <taxon>Eukaryota</taxon>
        <taxon>Viridiplantae</taxon>
        <taxon>Chlorophyta</taxon>
        <taxon>Pyramimonadophyceae</taxon>
        <taxon>Pyramimonadales</taxon>
        <taxon>Pyramimonadaceae</taxon>
        <taxon>Cymbomonas</taxon>
    </lineage>
</organism>
<comment type="caution">
    <text evidence="2">The sequence shown here is derived from an EMBL/GenBank/DDBJ whole genome shotgun (WGS) entry which is preliminary data.</text>
</comment>
<protein>
    <recommendedName>
        <fullName evidence="1">RSE1/DDB1/CPSF1 C-terminal domain-containing protein</fullName>
    </recommendedName>
</protein>
<dbReference type="GO" id="GO:0005634">
    <property type="term" value="C:nucleus"/>
    <property type="evidence" value="ECO:0007669"/>
    <property type="project" value="InterPro"/>
</dbReference>
<evidence type="ECO:0000313" key="3">
    <source>
        <dbReference type="Proteomes" id="UP001190700"/>
    </source>
</evidence>
<dbReference type="InterPro" id="IPR015943">
    <property type="entry name" value="WD40/YVTN_repeat-like_dom_sf"/>
</dbReference>
<reference evidence="2 3" key="1">
    <citation type="journal article" date="2015" name="Genome Biol. Evol.">
        <title>Comparative Genomics of a Bacterivorous Green Alga Reveals Evolutionary Causalities and Consequences of Phago-Mixotrophic Mode of Nutrition.</title>
        <authorList>
            <person name="Burns J.A."/>
            <person name="Paasch A."/>
            <person name="Narechania A."/>
            <person name="Kim E."/>
        </authorList>
    </citation>
    <scope>NUCLEOTIDE SEQUENCE [LARGE SCALE GENOMIC DNA]</scope>
    <source>
        <strain evidence="2 3">PLY_AMNH</strain>
    </source>
</reference>
<dbReference type="Pfam" id="PF03178">
    <property type="entry name" value="CPSF_A"/>
    <property type="match status" value="1"/>
</dbReference>
<sequence length="628" mass="68674">MAGHLDVRDMAGGDALLKDLGQPCGPTVVFHPMYPEPGDPQLEVVDMRMDAFSRGGMSRPMLLMRLSDGTVLGYRTLAPLEEAQPGFGEGCVDRTGARVRFVRMDIGWPLVGIGAPESQRPAGVAGPPWGGMTRLDGIRKDLPSLTQFHNLNCPHGFLYVAGNASLNFCQLPTRTSFTSVWPMRRIPTKCTLHALAYQAETASYMTLASAPQPARKRRVEEGDQHASMASIAAASAAATSGDREEAHELRLVSPGSWGIEWRQPLEPGEVALCVRPVVLRVGGLASGASRPFVAVGTAFAGGEDVPTRGRVLLLEMQHTSTPEEVQQWSGQLLYSHEFKGQTRGPVTAIVGMEGYLLLAIGTKLMLYIWNGKTLEGCAFFDVPLYVTSMCSVKNFVLLGDVYKSIIFLQFKEDKDALAGKHLQQVAKDFGQMAVMATEFLIESATLSLLVSDHAGNLHIFAVESYGNPWGSQNLVERAAFQLGSKVSKFIRRRPAPLGEKKGPKGRNECALFGTFGGALGCVSPLEETAFRRLQVLQEKLARALVHTAGLNPLTFRRQRQLPNEPPRQPAPSYMLDADLLWRYINDLEIPMQYKIARMAGTSRDQIMLNLRELAVILSPSSMVVQGEQ</sequence>
<dbReference type="Proteomes" id="UP001190700">
    <property type="component" value="Unassembled WGS sequence"/>
</dbReference>
<dbReference type="Gene3D" id="2.130.10.10">
    <property type="entry name" value="YVTN repeat-like/Quinoprotein amine dehydrogenase"/>
    <property type="match status" value="1"/>
</dbReference>
<accession>A0AAE0FVF3</accession>
<evidence type="ECO:0000259" key="1">
    <source>
        <dbReference type="Pfam" id="PF03178"/>
    </source>
</evidence>
<dbReference type="PANTHER" id="PTHR10644">
    <property type="entry name" value="DNA REPAIR/RNA PROCESSING CPSF FAMILY"/>
    <property type="match status" value="1"/>
</dbReference>
<dbReference type="EMBL" id="LGRX02012912">
    <property type="protein sequence ID" value="KAK3266649.1"/>
    <property type="molecule type" value="Genomic_DNA"/>
</dbReference>